<sequence length="91" mass="9630">MESFKILFVLFISLGGIIGFPSIEATSQNSLFSAYLCVMHLAFTLSLTSALLAAKYPPPTTFRGLVWSAIVSASVAVALGTYIAFTAATAY</sequence>
<dbReference type="EMBL" id="JAUJYN010000011">
    <property type="protein sequence ID" value="KAK1261016.1"/>
    <property type="molecule type" value="Genomic_DNA"/>
</dbReference>
<keyword evidence="1" id="KW-1133">Transmembrane helix</keyword>
<reference evidence="2" key="1">
    <citation type="journal article" date="2023" name="Nat. Commun.">
        <title>Diploid and tetraploid genomes of Acorus and the evolution of monocots.</title>
        <authorList>
            <person name="Ma L."/>
            <person name="Liu K.W."/>
            <person name="Li Z."/>
            <person name="Hsiao Y.Y."/>
            <person name="Qi Y."/>
            <person name="Fu T."/>
            <person name="Tang G.D."/>
            <person name="Zhang D."/>
            <person name="Sun W.H."/>
            <person name="Liu D.K."/>
            <person name="Li Y."/>
            <person name="Chen G.Z."/>
            <person name="Liu X.D."/>
            <person name="Liao X.Y."/>
            <person name="Jiang Y.T."/>
            <person name="Yu X."/>
            <person name="Hao Y."/>
            <person name="Huang J."/>
            <person name="Zhao X.W."/>
            <person name="Ke S."/>
            <person name="Chen Y.Y."/>
            <person name="Wu W.L."/>
            <person name="Hsu J.L."/>
            <person name="Lin Y.F."/>
            <person name="Huang M.D."/>
            <person name="Li C.Y."/>
            <person name="Huang L."/>
            <person name="Wang Z.W."/>
            <person name="Zhao X."/>
            <person name="Zhong W.Y."/>
            <person name="Peng D.H."/>
            <person name="Ahmad S."/>
            <person name="Lan S."/>
            <person name="Zhang J.S."/>
            <person name="Tsai W.C."/>
            <person name="Van de Peer Y."/>
            <person name="Liu Z.J."/>
        </authorList>
    </citation>
    <scope>NUCLEOTIDE SEQUENCE</scope>
    <source>
        <strain evidence="2">SCP</strain>
    </source>
</reference>
<feature type="transmembrane region" description="Helical" evidence="1">
    <location>
        <begin position="65"/>
        <end position="85"/>
    </location>
</feature>
<evidence type="ECO:0000313" key="2">
    <source>
        <dbReference type="EMBL" id="KAK1261016.1"/>
    </source>
</evidence>
<keyword evidence="1" id="KW-0472">Membrane</keyword>
<comment type="caution">
    <text evidence="2">The sequence shown here is derived from an EMBL/GenBank/DDBJ whole genome shotgun (WGS) entry which is preliminary data.</text>
</comment>
<accession>A0AAV9A9R8</accession>
<feature type="transmembrane region" description="Helical" evidence="1">
    <location>
        <begin position="32"/>
        <end position="53"/>
    </location>
</feature>
<name>A0AAV9A9R8_ACOGR</name>
<dbReference type="Proteomes" id="UP001179952">
    <property type="component" value="Unassembled WGS sequence"/>
</dbReference>
<dbReference type="AlphaFoldDB" id="A0AAV9A9R8"/>
<protein>
    <recommendedName>
        <fullName evidence="4">NADH dehydrogenase subunit 6</fullName>
    </recommendedName>
</protein>
<evidence type="ECO:0000256" key="1">
    <source>
        <dbReference type="SAM" id="Phobius"/>
    </source>
</evidence>
<feature type="transmembrane region" description="Helical" evidence="1">
    <location>
        <begin position="7"/>
        <end position="26"/>
    </location>
</feature>
<gene>
    <name evidence="2" type="ORF">QJS04_geneDACA013337</name>
</gene>
<keyword evidence="3" id="KW-1185">Reference proteome</keyword>
<keyword evidence="1" id="KW-0812">Transmembrane</keyword>
<organism evidence="2 3">
    <name type="scientific">Acorus gramineus</name>
    <name type="common">Dwarf sweet flag</name>
    <dbReference type="NCBI Taxonomy" id="55184"/>
    <lineage>
        <taxon>Eukaryota</taxon>
        <taxon>Viridiplantae</taxon>
        <taxon>Streptophyta</taxon>
        <taxon>Embryophyta</taxon>
        <taxon>Tracheophyta</taxon>
        <taxon>Spermatophyta</taxon>
        <taxon>Magnoliopsida</taxon>
        <taxon>Liliopsida</taxon>
        <taxon>Acoraceae</taxon>
        <taxon>Acorus</taxon>
    </lineage>
</organism>
<evidence type="ECO:0000313" key="3">
    <source>
        <dbReference type="Proteomes" id="UP001179952"/>
    </source>
</evidence>
<evidence type="ECO:0008006" key="4">
    <source>
        <dbReference type="Google" id="ProtNLM"/>
    </source>
</evidence>
<reference evidence="2" key="2">
    <citation type="submission" date="2023-06" db="EMBL/GenBank/DDBJ databases">
        <authorList>
            <person name="Ma L."/>
            <person name="Liu K.-W."/>
            <person name="Li Z."/>
            <person name="Hsiao Y.-Y."/>
            <person name="Qi Y."/>
            <person name="Fu T."/>
            <person name="Tang G."/>
            <person name="Zhang D."/>
            <person name="Sun W.-H."/>
            <person name="Liu D.-K."/>
            <person name="Li Y."/>
            <person name="Chen G.-Z."/>
            <person name="Liu X.-D."/>
            <person name="Liao X.-Y."/>
            <person name="Jiang Y.-T."/>
            <person name="Yu X."/>
            <person name="Hao Y."/>
            <person name="Huang J."/>
            <person name="Zhao X.-W."/>
            <person name="Ke S."/>
            <person name="Chen Y.-Y."/>
            <person name="Wu W.-L."/>
            <person name="Hsu J.-L."/>
            <person name="Lin Y.-F."/>
            <person name="Huang M.-D."/>
            <person name="Li C.-Y."/>
            <person name="Huang L."/>
            <person name="Wang Z.-W."/>
            <person name="Zhao X."/>
            <person name="Zhong W.-Y."/>
            <person name="Peng D.-H."/>
            <person name="Ahmad S."/>
            <person name="Lan S."/>
            <person name="Zhang J.-S."/>
            <person name="Tsai W.-C."/>
            <person name="Van De Peer Y."/>
            <person name="Liu Z.-J."/>
        </authorList>
    </citation>
    <scope>NUCLEOTIDE SEQUENCE</scope>
    <source>
        <strain evidence="2">SCP</strain>
        <tissue evidence="2">Leaves</tissue>
    </source>
</reference>
<proteinExistence type="predicted"/>